<dbReference type="GO" id="GO:0072330">
    <property type="term" value="P:monocarboxylic acid biosynthetic process"/>
    <property type="evidence" value="ECO:0007669"/>
    <property type="project" value="UniProtKB-ARBA"/>
</dbReference>
<proteinExistence type="predicted"/>
<dbReference type="InterPro" id="IPR019819">
    <property type="entry name" value="Carboxylesterase_B_CS"/>
</dbReference>
<dbReference type="InterPro" id="IPR050309">
    <property type="entry name" value="Type-B_Carboxylest/Lipase"/>
</dbReference>
<keyword evidence="3" id="KW-1185">Reference proteome</keyword>
<dbReference type="Gene3D" id="3.40.50.1820">
    <property type="entry name" value="alpha/beta hydrolase"/>
    <property type="match status" value="1"/>
</dbReference>
<evidence type="ECO:0000313" key="3">
    <source>
        <dbReference type="Proteomes" id="UP001215712"/>
    </source>
</evidence>
<dbReference type="PROSITE" id="PS00941">
    <property type="entry name" value="CARBOXYLESTERASE_B_2"/>
    <property type="match status" value="1"/>
</dbReference>
<dbReference type="PANTHER" id="PTHR11559">
    <property type="entry name" value="CARBOXYLESTERASE"/>
    <property type="match status" value="1"/>
</dbReference>
<dbReference type="EMBL" id="JAQJAN010000002">
    <property type="protein sequence ID" value="KAJ5738133.1"/>
    <property type="molecule type" value="Genomic_DNA"/>
</dbReference>
<accession>A0AAD6HUB5</accession>
<gene>
    <name evidence="2" type="ORF">N7493_001288</name>
</gene>
<dbReference type="GO" id="GO:0017000">
    <property type="term" value="P:antibiotic biosynthetic process"/>
    <property type="evidence" value="ECO:0007669"/>
    <property type="project" value="UniProtKB-ARBA"/>
</dbReference>
<sequence>MSHHAAANLEPVTVTGGHIQGVPGKYDEKITCYLGVPYAAPPLGANRFALPKPVEPWTGVKVCDTLSNASPQRKAPSGWFDSMAGIKQSEDCLYLNIWVPERKAGDTTKFPVYLWMHGGAFRAGGASDPNYDGTGLARKDVIVVTVNFRLGVFGWLATPELTKELGVPSGNQGYYDCIQALQWIQDNIDVLGGDKDRVTIGGQSSGSAMTGVLLYSPLTKGLFHRAIFQSGARYPRDPQMACLAPSYRTSEQAEREGQELLDSIGIKSLAELREYEDIDKLINLGMGWDHTVWGPPPLLRSVLDGYLFPKGYETTLLSGPPNDVPILTGQNHDESGVYTHKEFNMDDLKECAAERYGSFVDRFHELYPAPNETPGDGPLAAWNAASRDNSRVNPSMYAQQWATHCKSPVFVYYLTAAPPWYKSMPVNHNLPKSKGYTFFKGPVFGAFHGADYSYAFNSLDPDTDRDWTDFDREVGDKKSQLWANFIKYGDPNGIHSGERPEGCGEWYNAVEKPEYVYQVGNHFRSEERTSPEKVQFWQDFLSAQKPW</sequence>
<dbReference type="Pfam" id="PF00135">
    <property type="entry name" value="COesterase"/>
    <property type="match status" value="1"/>
</dbReference>
<evidence type="ECO:0000259" key="1">
    <source>
        <dbReference type="Pfam" id="PF00135"/>
    </source>
</evidence>
<dbReference type="AlphaFoldDB" id="A0AAD6HUB5"/>
<reference evidence="2" key="2">
    <citation type="submission" date="2023-01" db="EMBL/GenBank/DDBJ databases">
        <authorList>
            <person name="Petersen C."/>
        </authorList>
    </citation>
    <scope>NUCLEOTIDE SEQUENCE</scope>
    <source>
        <strain evidence="2">IBT 17514</strain>
    </source>
</reference>
<dbReference type="InterPro" id="IPR029058">
    <property type="entry name" value="AB_hydrolase_fold"/>
</dbReference>
<evidence type="ECO:0000313" key="2">
    <source>
        <dbReference type="EMBL" id="KAJ5738133.1"/>
    </source>
</evidence>
<feature type="domain" description="Carboxylesterase type B" evidence="1">
    <location>
        <begin position="12"/>
        <end position="537"/>
    </location>
</feature>
<dbReference type="Proteomes" id="UP001215712">
    <property type="component" value="Unassembled WGS sequence"/>
</dbReference>
<reference evidence="2" key="1">
    <citation type="journal article" date="2023" name="IMA Fungus">
        <title>Comparative genomic study of the Penicillium genus elucidates a diverse pangenome and 15 lateral gene transfer events.</title>
        <authorList>
            <person name="Petersen C."/>
            <person name="Sorensen T."/>
            <person name="Nielsen M.R."/>
            <person name="Sondergaard T.E."/>
            <person name="Sorensen J.L."/>
            <person name="Fitzpatrick D.A."/>
            <person name="Frisvad J.C."/>
            <person name="Nielsen K.L."/>
        </authorList>
    </citation>
    <scope>NUCLEOTIDE SEQUENCE</scope>
    <source>
        <strain evidence="2">IBT 17514</strain>
    </source>
</reference>
<dbReference type="InterPro" id="IPR002018">
    <property type="entry name" value="CarbesteraseB"/>
</dbReference>
<name>A0AAD6HUB5_9EURO</name>
<protein>
    <recommendedName>
        <fullName evidence="1">Carboxylesterase type B domain-containing protein</fullName>
    </recommendedName>
</protein>
<organism evidence="2 3">
    <name type="scientific">Penicillium malachiteum</name>
    <dbReference type="NCBI Taxonomy" id="1324776"/>
    <lineage>
        <taxon>Eukaryota</taxon>
        <taxon>Fungi</taxon>
        <taxon>Dikarya</taxon>
        <taxon>Ascomycota</taxon>
        <taxon>Pezizomycotina</taxon>
        <taxon>Eurotiomycetes</taxon>
        <taxon>Eurotiomycetidae</taxon>
        <taxon>Eurotiales</taxon>
        <taxon>Aspergillaceae</taxon>
        <taxon>Penicillium</taxon>
    </lineage>
</organism>
<dbReference type="SUPFAM" id="SSF53474">
    <property type="entry name" value="alpha/beta-Hydrolases"/>
    <property type="match status" value="1"/>
</dbReference>
<comment type="caution">
    <text evidence="2">The sequence shown here is derived from an EMBL/GenBank/DDBJ whole genome shotgun (WGS) entry which is preliminary data.</text>
</comment>